<feature type="region of interest" description="Disordered" evidence="16">
    <location>
        <begin position="241"/>
        <end position="273"/>
    </location>
</feature>
<dbReference type="GO" id="GO:0008157">
    <property type="term" value="F:protein phosphatase 1 binding"/>
    <property type="evidence" value="ECO:0007669"/>
    <property type="project" value="TreeGrafter"/>
</dbReference>
<sequence>MGSRPIDPKELLKGLDCFLGKDGEVKTHEGITKIFNLMKDAQKMVSRCIYLNILLQTRTQDILSKFINTGGYKLLNTWLTSSKASNNVPLLQQILLTLQHLPLKVDHLKQNNTAKLVKQLSKSSEDEELRRLASILVSDWMGVIRSQSSSQPTERDKKKRKEESKSKAAVQEKPQEAKSEAKPEETPEKKKEKPKSLRTTAPSHAKFRSTGLEMETPSLIPIKKNASAAVTSEKYNLKPIPLKRQSTSIPAGENPPAEKKYKPLNTTPNSTKEIKVKIIPPQPMEGLGFLDALNSAPVPGIKIKKKKKVLSPTAAKPSPFEGKPAPETSAAKPSSPELNPASESMDVDRPGTPVPAVEVPEPMETSSSEQGGLLDPKPAESPVDSTQLTKKGKKKKTVSWPEESKLREYFYFELDETERVNVNKIKDFGEAAKREMLKDREAFETARRLSHDAMEEKIPWIYPKPIDLPTPLVQPGSGSQEKFTQAEREKGILQEIFLSKESVPDSPHEPDPESYEPMPPKLIPLDEECSMDEATYEERLDPATASQSPDGAGGSKLPPVLANLMGSMGAGKNPQGPNPNLNVQEILTSIMGGSNNHKTEDLMKQPDYSDKIKHLLGNLQGQPGPGPSGVPHGLLGPGPGPVPNGFPQGPKNMQHFAPGGPGPMPGPHGGPGGPNMPPGPGVPSGPRIMGPPPPQCNDGYWDPPDSGMRGGPHGGMRGGSPGPGPGPGPYHRGRGGREPPFRGRGGGRNSGPPNGRGGPPNSSMGGGHGGGHGGSGGHGGGHGGGGHGGHGGGGHPGDHSRGHPGGHPGDHSRGYPGDHGRGHPGGHPGDHGRGHPGDHGRGHPGDHGWGHGGGHGGDRSKRPVCRHFTMKGSCRYENNCAFYHPGVNGPPLP</sequence>
<evidence type="ECO:0000313" key="19">
    <source>
        <dbReference type="Proteomes" id="UP001190640"/>
    </source>
</evidence>
<dbReference type="InterPro" id="IPR035441">
    <property type="entry name" value="TFIIS/LEDGF_dom_sf"/>
</dbReference>
<evidence type="ECO:0000256" key="7">
    <source>
        <dbReference type="ARBA" id="ARBA00022553"/>
    </source>
</evidence>
<dbReference type="GO" id="GO:0000785">
    <property type="term" value="C:chromatin"/>
    <property type="evidence" value="ECO:0007669"/>
    <property type="project" value="TreeGrafter"/>
</dbReference>
<evidence type="ECO:0000256" key="12">
    <source>
        <dbReference type="ARBA" id="ARBA00023242"/>
    </source>
</evidence>
<name>A0AA97KWL2_EUBMA</name>
<feature type="compositionally biased region" description="Basic and acidic residues" evidence="16">
    <location>
        <begin position="502"/>
        <end position="511"/>
    </location>
</feature>
<evidence type="ECO:0000256" key="15">
    <source>
        <dbReference type="PROSITE-ProRule" id="PRU00723"/>
    </source>
</evidence>
<dbReference type="GO" id="GO:0005634">
    <property type="term" value="C:nucleus"/>
    <property type="evidence" value="ECO:0007669"/>
    <property type="project" value="UniProtKB-SubCell"/>
</dbReference>
<gene>
    <name evidence="20" type="primary">PPP1R10</name>
</gene>
<comment type="subcellular location">
    <subcellularLocation>
        <location evidence="2">Chromosome</location>
    </subcellularLocation>
    <subcellularLocation>
        <location evidence="1 14">Nucleus</location>
    </subcellularLocation>
</comment>
<evidence type="ECO:0000256" key="16">
    <source>
        <dbReference type="SAM" id="MobiDB-lite"/>
    </source>
</evidence>
<organism evidence="19 20">
    <name type="scientific">Eublepharis macularius</name>
    <name type="common">Leopard gecko</name>
    <name type="synonym">Cyrtodactylus macularius</name>
    <dbReference type="NCBI Taxonomy" id="481883"/>
    <lineage>
        <taxon>Eukaryota</taxon>
        <taxon>Metazoa</taxon>
        <taxon>Chordata</taxon>
        <taxon>Craniata</taxon>
        <taxon>Vertebrata</taxon>
        <taxon>Euteleostomi</taxon>
        <taxon>Lepidosauria</taxon>
        <taxon>Squamata</taxon>
        <taxon>Bifurcata</taxon>
        <taxon>Gekkota</taxon>
        <taxon>Eublepharidae</taxon>
        <taxon>Eublepharinae</taxon>
        <taxon>Eublepharis</taxon>
    </lineage>
</organism>
<evidence type="ECO:0000256" key="5">
    <source>
        <dbReference type="ARBA" id="ARBA00022481"/>
    </source>
</evidence>
<feature type="region of interest" description="Disordered" evidence="16">
    <location>
        <begin position="301"/>
        <end position="399"/>
    </location>
</feature>
<dbReference type="SUPFAM" id="SSF90229">
    <property type="entry name" value="CCCH zinc finger"/>
    <property type="match status" value="1"/>
</dbReference>
<evidence type="ECO:0000256" key="11">
    <source>
        <dbReference type="ARBA" id="ARBA00022843"/>
    </source>
</evidence>
<keyword evidence="11" id="KW-0832">Ubl conjugation</keyword>
<keyword evidence="9 15" id="KW-0863">Zinc-finger</keyword>
<keyword evidence="6" id="KW-1017">Isopeptide bond</keyword>
<evidence type="ECO:0000256" key="4">
    <source>
        <dbReference type="ARBA" id="ARBA00022454"/>
    </source>
</evidence>
<comment type="subunit">
    <text evidence="13">Component of the PNUTS-PP1 complex (also named PTW/PP1 complex), composed of PPP1R10/PNUTS, TOX4, WDR82, and PPP1CA (or PPP1CB or PPP1CC).</text>
</comment>
<dbReference type="AlphaFoldDB" id="A0AA97KWL2"/>
<keyword evidence="10 15" id="KW-0862">Zinc</keyword>
<feature type="compositionally biased region" description="Basic and acidic residues" evidence="16">
    <location>
        <begin position="808"/>
        <end position="821"/>
    </location>
</feature>
<dbReference type="PANTHER" id="PTHR46557:SF1">
    <property type="entry name" value="SERINE_THREONINE-PROTEIN PHOSPHATASE 1 REGULATORY SUBUNIT 10"/>
    <property type="match status" value="1"/>
</dbReference>
<keyword evidence="12 14" id="KW-0539">Nucleus</keyword>
<feature type="compositionally biased region" description="Low complexity" evidence="16">
    <location>
        <begin position="354"/>
        <end position="364"/>
    </location>
</feature>
<dbReference type="GO" id="GO:0072357">
    <property type="term" value="C:PTW/PP1 phosphatase complex"/>
    <property type="evidence" value="ECO:0007669"/>
    <property type="project" value="TreeGrafter"/>
</dbReference>
<feature type="compositionally biased region" description="Gly residues" evidence="16">
    <location>
        <begin position="743"/>
        <end position="795"/>
    </location>
</feature>
<dbReference type="SUPFAM" id="SSF47676">
    <property type="entry name" value="Conserved domain common to transcription factors TFIIS, elongin A, CRSP70"/>
    <property type="match status" value="1"/>
</dbReference>
<keyword evidence="4" id="KW-0158">Chromosome</keyword>
<accession>A0AA97KWL2</accession>
<proteinExistence type="predicted"/>
<dbReference type="InterPro" id="IPR003617">
    <property type="entry name" value="TFIIS/CRSP70_N_sub"/>
</dbReference>
<dbReference type="SMART" id="SM00509">
    <property type="entry name" value="TFS2N"/>
    <property type="match status" value="1"/>
</dbReference>
<feature type="region of interest" description="Disordered" evidence="16">
    <location>
        <begin position="537"/>
        <end position="556"/>
    </location>
</feature>
<evidence type="ECO:0000259" key="17">
    <source>
        <dbReference type="PROSITE" id="PS50103"/>
    </source>
</evidence>
<dbReference type="CTD" id="5514"/>
<feature type="region of interest" description="Disordered" evidence="16">
    <location>
        <begin position="146"/>
        <end position="212"/>
    </location>
</feature>
<keyword evidence="7" id="KW-0597">Phosphoprotein</keyword>
<dbReference type="GO" id="GO:0008270">
    <property type="term" value="F:zinc ion binding"/>
    <property type="evidence" value="ECO:0007669"/>
    <property type="project" value="UniProtKB-KW"/>
</dbReference>
<dbReference type="Pfam" id="PF00642">
    <property type="entry name" value="zf-CCCH"/>
    <property type="match status" value="1"/>
</dbReference>
<feature type="compositionally biased region" description="Basic and acidic residues" evidence="16">
    <location>
        <begin position="828"/>
        <end position="849"/>
    </location>
</feature>
<evidence type="ECO:0000256" key="13">
    <source>
        <dbReference type="ARBA" id="ARBA00093575"/>
    </source>
</evidence>
<feature type="region of interest" description="Disordered" evidence="16">
    <location>
        <begin position="616"/>
        <end position="861"/>
    </location>
</feature>
<feature type="compositionally biased region" description="Gly residues" evidence="16">
    <location>
        <begin position="708"/>
        <end position="721"/>
    </location>
</feature>
<feature type="compositionally biased region" description="Pro residues" evidence="16">
    <location>
        <begin position="660"/>
        <end position="695"/>
    </location>
</feature>
<evidence type="ECO:0000259" key="18">
    <source>
        <dbReference type="PROSITE" id="PS51319"/>
    </source>
</evidence>
<evidence type="ECO:0000256" key="6">
    <source>
        <dbReference type="ARBA" id="ARBA00022499"/>
    </source>
</evidence>
<evidence type="ECO:0000256" key="10">
    <source>
        <dbReference type="ARBA" id="ARBA00022833"/>
    </source>
</evidence>
<dbReference type="SMART" id="SM00356">
    <property type="entry name" value="ZnF_C3H1"/>
    <property type="match status" value="1"/>
</dbReference>
<evidence type="ECO:0000256" key="9">
    <source>
        <dbReference type="ARBA" id="ARBA00022771"/>
    </source>
</evidence>
<feature type="compositionally biased region" description="Basic and acidic residues" evidence="16">
    <location>
        <begin position="173"/>
        <end position="195"/>
    </location>
</feature>
<evidence type="ECO:0000313" key="20">
    <source>
        <dbReference type="RefSeq" id="XP_054833311.1"/>
    </source>
</evidence>
<evidence type="ECO:0000256" key="1">
    <source>
        <dbReference type="ARBA" id="ARBA00004123"/>
    </source>
</evidence>
<dbReference type="InterPro" id="IPR036855">
    <property type="entry name" value="Znf_CCCH_sf"/>
</dbReference>
<dbReference type="PROSITE" id="PS50103">
    <property type="entry name" value="ZF_C3H1"/>
    <property type="match status" value="1"/>
</dbReference>
<evidence type="ECO:0000256" key="3">
    <source>
        <dbReference type="ARBA" id="ARBA00022330"/>
    </source>
</evidence>
<dbReference type="Pfam" id="PF08711">
    <property type="entry name" value="Med26"/>
    <property type="match status" value="1"/>
</dbReference>
<keyword evidence="19" id="KW-1185">Reference proteome</keyword>
<feature type="zinc finger region" description="C3H1-type" evidence="15">
    <location>
        <begin position="859"/>
        <end position="887"/>
    </location>
</feature>
<keyword evidence="5" id="KW-0488">Methylation</keyword>
<feature type="compositionally biased region" description="Basic and acidic residues" evidence="16">
    <location>
        <begin position="153"/>
        <end position="166"/>
    </location>
</feature>
<reference evidence="20" key="1">
    <citation type="submission" date="2025-08" db="UniProtKB">
        <authorList>
            <consortium name="RefSeq"/>
        </authorList>
    </citation>
    <scope>IDENTIFICATION</scope>
    <source>
        <tissue evidence="20">Blood</tissue>
    </source>
</reference>
<dbReference type="GeneID" id="129328338"/>
<dbReference type="Proteomes" id="UP001190640">
    <property type="component" value="Chromosome 4"/>
</dbReference>
<dbReference type="PANTHER" id="PTHR46557">
    <property type="entry name" value="SERINE/THREONINE-PROTEIN PHOSPHATASE 1 REGULATORY SUBUNIT 10-RELATED"/>
    <property type="match status" value="1"/>
</dbReference>
<feature type="domain" description="C3H1-type" evidence="17">
    <location>
        <begin position="859"/>
        <end position="887"/>
    </location>
</feature>
<protein>
    <recommendedName>
        <fullName evidence="3">Serine/threonine-protein phosphatase 1 regulatory subunit 10</fullName>
    </recommendedName>
</protein>
<evidence type="ECO:0000256" key="8">
    <source>
        <dbReference type="ARBA" id="ARBA00022723"/>
    </source>
</evidence>
<dbReference type="KEGG" id="emc:129328338"/>
<feature type="domain" description="TFIIS N-terminal" evidence="18">
    <location>
        <begin position="73"/>
        <end position="147"/>
    </location>
</feature>
<dbReference type="InterPro" id="IPR017923">
    <property type="entry name" value="TFIIS_N"/>
</dbReference>
<feature type="region of interest" description="Disordered" evidence="16">
    <location>
        <begin position="498"/>
        <end position="521"/>
    </location>
</feature>
<evidence type="ECO:0000256" key="2">
    <source>
        <dbReference type="ARBA" id="ARBA00004286"/>
    </source>
</evidence>
<keyword evidence="8 15" id="KW-0479">Metal-binding</keyword>
<evidence type="ECO:0000256" key="14">
    <source>
        <dbReference type="PROSITE-ProRule" id="PRU00649"/>
    </source>
</evidence>
<dbReference type="InterPro" id="IPR000571">
    <property type="entry name" value="Znf_CCCH"/>
</dbReference>
<dbReference type="PROSITE" id="PS51319">
    <property type="entry name" value="TFIIS_N"/>
    <property type="match status" value="1"/>
</dbReference>
<dbReference type="Gene3D" id="1.20.930.10">
    <property type="entry name" value="Conserved domain common to transcription factors TFIIS, elongin A, CRSP70"/>
    <property type="match status" value="1"/>
</dbReference>
<dbReference type="RefSeq" id="XP_054833311.1">
    <property type="nucleotide sequence ID" value="XM_054977336.1"/>
</dbReference>